<dbReference type="InterPro" id="IPR052336">
    <property type="entry name" value="MlaD_Phospholipid_Transporter"/>
</dbReference>
<protein>
    <submittedName>
        <fullName evidence="2">MCE family protein</fullName>
    </submittedName>
</protein>
<evidence type="ECO:0000259" key="1">
    <source>
        <dbReference type="Pfam" id="PF02470"/>
    </source>
</evidence>
<gene>
    <name evidence="2" type="ORF">IU470_27435</name>
</gene>
<name>A0ABS0CEP5_9NOCA</name>
<dbReference type="Proteomes" id="UP000807309">
    <property type="component" value="Unassembled WGS sequence"/>
</dbReference>
<organism evidence="2 3">
    <name type="scientific">Nocardia abscessus</name>
    <dbReference type="NCBI Taxonomy" id="120957"/>
    <lineage>
        <taxon>Bacteria</taxon>
        <taxon>Bacillati</taxon>
        <taxon>Actinomycetota</taxon>
        <taxon>Actinomycetes</taxon>
        <taxon>Mycobacteriales</taxon>
        <taxon>Nocardiaceae</taxon>
        <taxon>Nocardia</taxon>
    </lineage>
</organism>
<dbReference type="PANTHER" id="PTHR33371">
    <property type="entry name" value="INTERMEMBRANE PHOSPHOLIPID TRANSPORT SYSTEM BINDING PROTEIN MLAD-RELATED"/>
    <property type="match status" value="1"/>
</dbReference>
<dbReference type="PANTHER" id="PTHR33371:SF16">
    <property type="entry name" value="MCE-FAMILY PROTEIN MCE3F"/>
    <property type="match status" value="1"/>
</dbReference>
<dbReference type="RefSeq" id="WP_195035702.1">
    <property type="nucleotide sequence ID" value="NZ_JADLRE010000026.1"/>
</dbReference>
<keyword evidence="3" id="KW-1185">Reference proteome</keyword>
<dbReference type="EMBL" id="JADLRE010000026">
    <property type="protein sequence ID" value="MBF6228818.1"/>
    <property type="molecule type" value="Genomic_DNA"/>
</dbReference>
<evidence type="ECO:0000313" key="2">
    <source>
        <dbReference type="EMBL" id="MBF6228818.1"/>
    </source>
</evidence>
<sequence>MTSRVRGPVVSLGSLAAVLLLGLAYLTFDVVGVDWFTRYSTLTMTLTNSGSLGPRSPVLLSGVRVGEIVSVRNENSGVQVGMRVRDDYRIPVASTVIIENLSALGEPQVRFTPVQGGDGPYLRDGQHIDTAAIRTPTSIPEVARQVTHLMEQLDPQALEAIVETFAQGLAGTEVVVPQLARSTSLLAATLLARTDAIRAMLVDLQALGADMDWTGPAMSAAAPGWTQIGASMNDLARAIERYVRIGTVPDMYVEGNGVIPFAGRLTDYLDEMGPDLARLVPVLTPAAAQAAGKLGRVELSELISQALAETGDGVVRLQINVK</sequence>
<reference evidence="2 3" key="1">
    <citation type="submission" date="2020-10" db="EMBL/GenBank/DDBJ databases">
        <title>Identification of Nocardia species via Next-generation sequencing and recognition of intraspecies genetic diversity.</title>
        <authorList>
            <person name="Li P."/>
            <person name="Li P."/>
            <person name="Lu B."/>
        </authorList>
    </citation>
    <scope>NUCLEOTIDE SEQUENCE [LARGE SCALE GENOMIC DNA]</scope>
    <source>
        <strain evidence="2 3">N-11</strain>
    </source>
</reference>
<proteinExistence type="predicted"/>
<dbReference type="Pfam" id="PF02470">
    <property type="entry name" value="MlaD"/>
    <property type="match status" value="1"/>
</dbReference>
<comment type="caution">
    <text evidence="2">The sequence shown here is derived from an EMBL/GenBank/DDBJ whole genome shotgun (WGS) entry which is preliminary data.</text>
</comment>
<feature type="domain" description="Mce/MlaD" evidence="1">
    <location>
        <begin position="39"/>
        <end position="113"/>
    </location>
</feature>
<evidence type="ECO:0000313" key="3">
    <source>
        <dbReference type="Proteomes" id="UP000807309"/>
    </source>
</evidence>
<accession>A0ABS0CEP5</accession>
<dbReference type="InterPro" id="IPR003399">
    <property type="entry name" value="Mce/MlaD"/>
</dbReference>